<comment type="subcellular location">
    <subcellularLocation>
        <location evidence="1">Cell membrane</location>
        <topology evidence="1">Multi-pass membrane protein</topology>
    </subcellularLocation>
</comment>
<gene>
    <name evidence="5" type="ORF">F2Q70_00018785</name>
</gene>
<keyword evidence="4" id="KW-0472">Membrane</keyword>
<dbReference type="PANTHER" id="PTHR31269:SF49">
    <property type="entry name" value="GENOME ASSEMBLY, CHROMOSOME: A02"/>
    <property type="match status" value="1"/>
</dbReference>
<sequence length="211" mass="23608">MTGAAIATISYAAVVRNTMTKVLCVILCAIATLVVFALLVTTIIHIFVLGNLFPNDNAIAISNRPRSKQTNHHRWLEQFRNYSVTNVRRPWCPSEPPSEFDVFSCSDAAVVRNTMTKVLCVILCAIATLVVFALLVTTIIHVFVLGNLFPNDNAIAISNRPRSKQTNHHRWLEQFRNVSSETIENYLKFADSDSNDLEAAIDKFQENNSAQ</sequence>
<evidence type="ECO:0000313" key="5">
    <source>
        <dbReference type="EMBL" id="KAF2560381.1"/>
    </source>
</evidence>
<proteinExistence type="predicted"/>
<dbReference type="GO" id="GO:0005886">
    <property type="term" value="C:plasma membrane"/>
    <property type="evidence" value="ECO:0007669"/>
    <property type="project" value="UniProtKB-SubCell"/>
</dbReference>
<evidence type="ECO:0000256" key="1">
    <source>
        <dbReference type="ARBA" id="ARBA00004651"/>
    </source>
</evidence>
<dbReference type="InterPro" id="IPR030183">
    <property type="entry name" value="SLAC/SLAH"/>
</dbReference>
<feature type="transmembrane region" description="Helical" evidence="4">
    <location>
        <begin position="118"/>
        <end position="144"/>
    </location>
</feature>
<accession>A0A8S9HM86</accession>
<name>A0A8S9HM86_BRACR</name>
<evidence type="ECO:0000256" key="4">
    <source>
        <dbReference type="SAM" id="Phobius"/>
    </source>
</evidence>
<keyword evidence="3" id="KW-1003">Cell membrane</keyword>
<protein>
    <submittedName>
        <fullName evidence="5">Uncharacterized protein</fullName>
    </submittedName>
</protein>
<dbReference type="EMBL" id="QGKY02001250">
    <property type="protein sequence ID" value="KAF2560381.1"/>
    <property type="molecule type" value="Genomic_DNA"/>
</dbReference>
<organism evidence="5">
    <name type="scientific">Brassica cretica</name>
    <name type="common">Mustard</name>
    <dbReference type="NCBI Taxonomy" id="69181"/>
    <lineage>
        <taxon>Eukaryota</taxon>
        <taxon>Viridiplantae</taxon>
        <taxon>Streptophyta</taxon>
        <taxon>Embryophyta</taxon>
        <taxon>Tracheophyta</taxon>
        <taxon>Spermatophyta</taxon>
        <taxon>Magnoliopsida</taxon>
        <taxon>eudicotyledons</taxon>
        <taxon>Gunneridae</taxon>
        <taxon>Pentapetalae</taxon>
        <taxon>rosids</taxon>
        <taxon>malvids</taxon>
        <taxon>Brassicales</taxon>
        <taxon>Brassicaceae</taxon>
        <taxon>Brassiceae</taxon>
        <taxon>Brassica</taxon>
    </lineage>
</organism>
<keyword evidence="4" id="KW-0812">Transmembrane</keyword>
<keyword evidence="2" id="KW-0813">Transport</keyword>
<evidence type="ECO:0000256" key="2">
    <source>
        <dbReference type="ARBA" id="ARBA00022448"/>
    </source>
</evidence>
<comment type="caution">
    <text evidence="5">The sequence shown here is derived from an EMBL/GenBank/DDBJ whole genome shotgun (WGS) entry which is preliminary data.</text>
</comment>
<dbReference type="GO" id="GO:0008308">
    <property type="term" value="F:voltage-gated monoatomic anion channel activity"/>
    <property type="evidence" value="ECO:0007669"/>
    <property type="project" value="InterPro"/>
</dbReference>
<reference evidence="5" key="1">
    <citation type="submission" date="2019-12" db="EMBL/GenBank/DDBJ databases">
        <title>Genome sequencing and annotation of Brassica cretica.</title>
        <authorList>
            <person name="Studholme D.J."/>
            <person name="Sarris P.F."/>
        </authorList>
    </citation>
    <scope>NUCLEOTIDE SEQUENCE</scope>
    <source>
        <strain evidence="5">PFS-102/07</strain>
        <tissue evidence="5">Leaf</tissue>
    </source>
</reference>
<dbReference type="GO" id="GO:0006873">
    <property type="term" value="P:intracellular monoatomic ion homeostasis"/>
    <property type="evidence" value="ECO:0007669"/>
    <property type="project" value="InterPro"/>
</dbReference>
<evidence type="ECO:0000256" key="3">
    <source>
        <dbReference type="ARBA" id="ARBA00022475"/>
    </source>
</evidence>
<dbReference type="AlphaFoldDB" id="A0A8S9HM86"/>
<keyword evidence="4" id="KW-1133">Transmembrane helix</keyword>
<feature type="transmembrane region" description="Helical" evidence="4">
    <location>
        <begin position="20"/>
        <end position="49"/>
    </location>
</feature>
<dbReference type="PANTHER" id="PTHR31269">
    <property type="entry name" value="S-TYPE ANION CHANNEL SLAH3"/>
    <property type="match status" value="1"/>
</dbReference>